<accession>A0A1F5Z7N4</accession>
<dbReference type="Proteomes" id="UP000176854">
    <property type="component" value="Unassembled WGS sequence"/>
</dbReference>
<name>A0A1F5Z7N4_9BACT</name>
<proteinExistence type="predicted"/>
<dbReference type="GO" id="GO:0035243">
    <property type="term" value="F:protein-arginine omega-N symmetric methyltransferase activity"/>
    <property type="evidence" value="ECO:0007669"/>
    <property type="project" value="TreeGrafter"/>
</dbReference>
<dbReference type="EMBL" id="MFJC01000066">
    <property type="protein sequence ID" value="OGG08446.1"/>
    <property type="molecule type" value="Genomic_DNA"/>
</dbReference>
<dbReference type="GO" id="GO:0032259">
    <property type="term" value="P:methylation"/>
    <property type="evidence" value="ECO:0007669"/>
    <property type="project" value="UniProtKB-KW"/>
</dbReference>
<protein>
    <submittedName>
        <fullName evidence="3">Uncharacterized protein</fullName>
    </submittedName>
</protein>
<keyword evidence="2" id="KW-0808">Transferase</keyword>
<evidence type="ECO:0000313" key="4">
    <source>
        <dbReference type="Proteomes" id="UP000176854"/>
    </source>
</evidence>
<dbReference type="AlphaFoldDB" id="A0A1F5Z7N4"/>
<sequence length="383" mass="44067">MGSEFEAIPEFTMLQNRMRQFIADQGGAIPFDAFMQESLYGRTDSYYQSRVNIDYQINGGDWPTYAIRPYFAELLSRPIFRQLSEFNGQGQLVELGGGTGAFKANILKLGQDQGLKFKYISIDNSRKLHHLQAQYGGESYLTSALNLPLADRSVNGVIFANELVDAFPVRYLRAVITNDVFSHFEELRYRVKRNNIEHQWLPADDAQIREYWLRQREVLELTDGFSWDWDILNHQMMAVNTLQADLIRECSRVLNKGKIILIDYGNTIYNLLRKGAKWTIFASPDHLNTNVENMHRLAYFADLSALVNFSDLEIVARQSGLTVQWYGPQRHFLWEQITSQEEVEVKKQLRENPTAYTLNIQLLKNEGSDGTSKVLVLTRSGAD</sequence>
<dbReference type="InterPro" id="IPR029063">
    <property type="entry name" value="SAM-dependent_MTases_sf"/>
</dbReference>
<evidence type="ECO:0000256" key="2">
    <source>
        <dbReference type="ARBA" id="ARBA00022679"/>
    </source>
</evidence>
<dbReference type="PANTHER" id="PTHR12049:SF7">
    <property type="entry name" value="PROTEIN ARGININE METHYLTRANSFERASE NDUFAF7, MITOCHONDRIAL"/>
    <property type="match status" value="1"/>
</dbReference>
<keyword evidence="1" id="KW-0489">Methyltransferase</keyword>
<dbReference type="Gene3D" id="3.40.50.12710">
    <property type="match status" value="1"/>
</dbReference>
<comment type="caution">
    <text evidence="3">The sequence shown here is derived from an EMBL/GenBank/DDBJ whole genome shotgun (WGS) entry which is preliminary data.</text>
</comment>
<dbReference type="InterPro" id="IPR003788">
    <property type="entry name" value="NDUFAF7"/>
</dbReference>
<dbReference type="Pfam" id="PF02636">
    <property type="entry name" value="Methyltransf_28"/>
    <property type="match status" value="1"/>
</dbReference>
<gene>
    <name evidence="3" type="ORF">A2154_04705</name>
</gene>
<dbReference type="STRING" id="1798373.A2154_04705"/>
<evidence type="ECO:0000313" key="3">
    <source>
        <dbReference type="EMBL" id="OGG08446.1"/>
    </source>
</evidence>
<dbReference type="SUPFAM" id="SSF53335">
    <property type="entry name" value="S-adenosyl-L-methionine-dependent methyltransferases"/>
    <property type="match status" value="1"/>
</dbReference>
<dbReference type="PANTHER" id="PTHR12049">
    <property type="entry name" value="PROTEIN ARGININE METHYLTRANSFERASE NDUFAF7, MITOCHONDRIAL"/>
    <property type="match status" value="1"/>
</dbReference>
<organism evidence="3 4">
    <name type="scientific">Candidatus Gottesmanbacteria bacterium RBG_16_43_7</name>
    <dbReference type="NCBI Taxonomy" id="1798373"/>
    <lineage>
        <taxon>Bacteria</taxon>
        <taxon>Candidatus Gottesmaniibacteriota</taxon>
    </lineage>
</organism>
<reference evidence="3 4" key="1">
    <citation type="journal article" date="2016" name="Nat. Commun.">
        <title>Thousands of microbial genomes shed light on interconnected biogeochemical processes in an aquifer system.</title>
        <authorList>
            <person name="Anantharaman K."/>
            <person name="Brown C.T."/>
            <person name="Hug L.A."/>
            <person name="Sharon I."/>
            <person name="Castelle C.J."/>
            <person name="Probst A.J."/>
            <person name="Thomas B.C."/>
            <person name="Singh A."/>
            <person name="Wilkins M.J."/>
            <person name="Karaoz U."/>
            <person name="Brodie E.L."/>
            <person name="Williams K.H."/>
            <person name="Hubbard S.S."/>
            <person name="Banfield J.F."/>
        </authorList>
    </citation>
    <scope>NUCLEOTIDE SEQUENCE [LARGE SCALE GENOMIC DNA]</scope>
</reference>
<evidence type="ECO:0000256" key="1">
    <source>
        <dbReference type="ARBA" id="ARBA00022603"/>
    </source>
</evidence>
<dbReference type="InterPro" id="IPR038375">
    <property type="entry name" value="NDUFAF7_sf"/>
</dbReference>